<dbReference type="InterPro" id="IPR036388">
    <property type="entry name" value="WH-like_DNA-bd_sf"/>
</dbReference>
<dbReference type="EMBL" id="JBHSWX010000012">
    <property type="protein sequence ID" value="MFC6787414.1"/>
    <property type="molecule type" value="Genomic_DNA"/>
</dbReference>
<dbReference type="AlphaFoldDB" id="A0ABD5TDS7"/>
<dbReference type="GeneID" id="81210534"/>
<gene>
    <name evidence="1" type="ORF">ACFQFD_15820</name>
</gene>
<sequence>MSEAPRVSPETYDTWLALLADERRRRLLLELAGSSPSEGGLSVPEDIVNPNEDPVTLSVQLRHVHLPKLADSNLIDWNRDADVVSPGLAFDRIRPLIRAIRSLDGAGVVRN</sequence>
<proteinExistence type="predicted"/>
<evidence type="ECO:0000313" key="1">
    <source>
        <dbReference type="EMBL" id="MFC6787414.1"/>
    </source>
</evidence>
<evidence type="ECO:0000313" key="2">
    <source>
        <dbReference type="Proteomes" id="UP001596443"/>
    </source>
</evidence>
<dbReference type="RefSeq" id="WP_284061574.1">
    <property type="nucleotide sequence ID" value="NZ_CP126158.1"/>
</dbReference>
<comment type="caution">
    <text evidence="1">The sequence shown here is derived from an EMBL/GenBank/DDBJ whole genome shotgun (WGS) entry which is preliminary data.</text>
</comment>
<organism evidence="1 2">
    <name type="scientific">Halobaculum halobium</name>
    <dbReference type="NCBI Taxonomy" id="3032281"/>
    <lineage>
        <taxon>Archaea</taxon>
        <taxon>Methanobacteriati</taxon>
        <taxon>Methanobacteriota</taxon>
        <taxon>Stenosarchaea group</taxon>
        <taxon>Halobacteria</taxon>
        <taxon>Halobacteriales</taxon>
        <taxon>Haloferacaceae</taxon>
        <taxon>Halobaculum</taxon>
    </lineage>
</organism>
<dbReference type="Proteomes" id="UP001596443">
    <property type="component" value="Unassembled WGS sequence"/>
</dbReference>
<protein>
    <submittedName>
        <fullName evidence="1">ArsR family transcriptional regulator</fullName>
    </submittedName>
</protein>
<name>A0ABD5TDS7_9EURY</name>
<dbReference type="Gene3D" id="1.10.10.10">
    <property type="entry name" value="Winged helix-like DNA-binding domain superfamily/Winged helix DNA-binding domain"/>
    <property type="match status" value="1"/>
</dbReference>
<keyword evidence="2" id="KW-1185">Reference proteome</keyword>
<accession>A0ABD5TDS7</accession>
<reference evidence="1 2" key="1">
    <citation type="journal article" date="2019" name="Int. J. Syst. Evol. Microbiol.">
        <title>The Global Catalogue of Microorganisms (GCM) 10K type strain sequencing project: providing services to taxonomists for standard genome sequencing and annotation.</title>
        <authorList>
            <consortium name="The Broad Institute Genomics Platform"/>
            <consortium name="The Broad Institute Genome Sequencing Center for Infectious Disease"/>
            <person name="Wu L."/>
            <person name="Ma J."/>
        </authorList>
    </citation>
    <scope>NUCLEOTIDE SEQUENCE [LARGE SCALE GENOMIC DNA]</scope>
    <source>
        <strain evidence="1 2">SYNS20</strain>
    </source>
</reference>